<accession>A0ABZ1DZ81</accession>
<feature type="region of interest" description="Disordered" evidence="1">
    <location>
        <begin position="1"/>
        <end position="31"/>
    </location>
</feature>
<protein>
    <recommendedName>
        <fullName evidence="4">SGNH hydrolase-type esterase domain-containing protein</fullName>
    </recommendedName>
</protein>
<dbReference type="Proteomes" id="UP001623290">
    <property type="component" value="Chromosome"/>
</dbReference>
<gene>
    <name evidence="2" type="ORF">RPE78_09190</name>
</gene>
<organism evidence="2 3">
    <name type="scientific">Thioclava litoralis</name>
    <dbReference type="NCBI Taxonomy" id="3076557"/>
    <lineage>
        <taxon>Bacteria</taxon>
        <taxon>Pseudomonadati</taxon>
        <taxon>Pseudomonadota</taxon>
        <taxon>Alphaproteobacteria</taxon>
        <taxon>Rhodobacterales</taxon>
        <taxon>Paracoccaceae</taxon>
        <taxon>Thioclava</taxon>
    </lineage>
</organism>
<feature type="compositionally biased region" description="Pro residues" evidence="1">
    <location>
        <begin position="10"/>
        <end position="31"/>
    </location>
</feature>
<evidence type="ECO:0000256" key="1">
    <source>
        <dbReference type="SAM" id="MobiDB-lite"/>
    </source>
</evidence>
<reference evidence="2 3" key="1">
    <citation type="submission" date="2023-09" db="EMBL/GenBank/DDBJ databases">
        <title>Thioclava shenzhenensis sp. nov., a multidrug resistant bacteria-antagonizing species isolated from coastal seawater.</title>
        <authorList>
            <person name="Long M."/>
        </authorList>
    </citation>
    <scope>NUCLEOTIDE SEQUENCE [LARGE SCALE GENOMIC DNA]</scope>
    <source>
        <strain evidence="2 3">FTW29</strain>
    </source>
</reference>
<evidence type="ECO:0000313" key="2">
    <source>
        <dbReference type="EMBL" id="WRY32881.1"/>
    </source>
</evidence>
<keyword evidence="3" id="KW-1185">Reference proteome</keyword>
<dbReference type="RefSeq" id="WP_406720378.1">
    <property type="nucleotide sequence ID" value="NZ_CP135443.1"/>
</dbReference>
<sequence length="451" mass="48714">MARFPSRGGPRPPFGYPRPIPRPPFGYPRPIPRPSIPGHFLDPLKADAIVLIGASLMDYGDDSTEQAAYIQAAFRNLGYRGVLDNRAVRGDRMAQTQTRLDDVAVDYASTARRAFAMMHRPGNDITAMRPLDDTQGDFIRTGLSGITDRLKRIGFGGFAAASVTKRFYTADPAVLYNDPATDVNGSLPYNEAYVIPWIEKEMPRYASDGVAKIDAYEWVNESRWIVTYGDKTHLVASVEHIFPEWLLYQLKRQHDNDARADVAGKSFVFRCAAGDDTAAAAVDAVTYGGAVNVIPKFRSYITDQTGAVCPHFAVDIIGGSIPSNQGGGDAAIISDSRLQGAAMNTHYTYASAAESITRQAFVQTRHMGLPTGATGRLTLAASRAATGTDRRGDVVVNGATVGVLDAATNATSNELANIPFEIGDDGVLDVRITPSAGSNYAYQTSWALDFD</sequence>
<name>A0ABZ1DZ81_9RHOB</name>
<evidence type="ECO:0000313" key="3">
    <source>
        <dbReference type="Proteomes" id="UP001623290"/>
    </source>
</evidence>
<dbReference type="SUPFAM" id="SSF52266">
    <property type="entry name" value="SGNH hydrolase"/>
    <property type="match status" value="1"/>
</dbReference>
<evidence type="ECO:0008006" key="4">
    <source>
        <dbReference type="Google" id="ProtNLM"/>
    </source>
</evidence>
<proteinExistence type="predicted"/>
<dbReference type="EMBL" id="CP135443">
    <property type="protein sequence ID" value="WRY32881.1"/>
    <property type="molecule type" value="Genomic_DNA"/>
</dbReference>